<dbReference type="Proteomes" id="UP001651880">
    <property type="component" value="Unassembled WGS sequence"/>
</dbReference>
<reference evidence="1 2" key="1">
    <citation type="submission" date="2021-10" db="EMBL/GenBank/DDBJ databases">
        <title>Lutispora strain m25 sp. nov., a thermophilic, non-spore-forming bacterium isolated from a lab-scale methanogenic bioreactor digesting anaerobic sludge.</title>
        <authorList>
            <person name="El Houari A."/>
            <person name="Mcdonald J."/>
        </authorList>
    </citation>
    <scope>NUCLEOTIDE SEQUENCE [LARGE SCALE GENOMIC DNA]</scope>
    <source>
        <strain evidence="2">m25</strain>
    </source>
</reference>
<dbReference type="SUPFAM" id="SSF51735">
    <property type="entry name" value="NAD(P)-binding Rossmann-fold domains"/>
    <property type="match status" value="1"/>
</dbReference>
<evidence type="ECO:0000313" key="1">
    <source>
        <dbReference type="EMBL" id="MCQ1529206.1"/>
    </source>
</evidence>
<dbReference type="Gene3D" id="3.40.50.720">
    <property type="entry name" value="NAD(P)-binding Rossmann-like Domain"/>
    <property type="match status" value="1"/>
</dbReference>
<dbReference type="InterPro" id="IPR003462">
    <property type="entry name" value="ODC_Mu_crystall"/>
</dbReference>
<dbReference type="InterPro" id="IPR023401">
    <property type="entry name" value="ODC_N"/>
</dbReference>
<dbReference type="RefSeq" id="WP_255226726.1">
    <property type="nucleotide sequence ID" value="NZ_JAJEKE010000004.1"/>
</dbReference>
<evidence type="ECO:0000313" key="2">
    <source>
        <dbReference type="Proteomes" id="UP001651880"/>
    </source>
</evidence>
<comment type="caution">
    <text evidence="1">The sequence shown here is derived from an EMBL/GenBank/DDBJ whole genome shotgun (WGS) entry which is preliminary data.</text>
</comment>
<organism evidence="1 2">
    <name type="scientific">Lutispora saccharofermentans</name>
    <dbReference type="NCBI Taxonomy" id="3024236"/>
    <lineage>
        <taxon>Bacteria</taxon>
        <taxon>Bacillati</taxon>
        <taxon>Bacillota</taxon>
        <taxon>Clostridia</taxon>
        <taxon>Lutisporales</taxon>
        <taxon>Lutisporaceae</taxon>
        <taxon>Lutispora</taxon>
    </lineage>
</organism>
<sequence length="335" mass="36228">MSTLLLSQDQVKELFTMKDIVEICEKTFQGFGEGTVINPTKVNLDLGETAAFPPYKGFMNAMPAYIGWTDIAGIKWAGGNLGERKRLGLPYVTSLIMLIDPKVGNFIAVMDGAFITNMRTGAQTAVALKYIFNNGSSEKKPIKLGLYGAGMQGHTQTLAISELFDIEEVRVYDVMKAAAEKYKKDMKDVVKGEIVVCDTPKEAAKGDAIVCVTQSKDKFLLDKWVKPGTVIFPMGSYQECDDAMLMNADKIIVDHIGQCLHRGALAELSEQGKITEDDIFGTIGELAAGKLSVGDYSDGKIVCIPIGTGAMDIAVASIAYKKAKEKGIGGTYSFV</sequence>
<gene>
    <name evidence="1" type="ORF">LJD61_06535</name>
</gene>
<dbReference type="PANTHER" id="PTHR13812:SF19">
    <property type="entry name" value="KETIMINE REDUCTASE MU-CRYSTALLIN"/>
    <property type="match status" value="1"/>
</dbReference>
<keyword evidence="2" id="KW-1185">Reference proteome</keyword>
<protein>
    <submittedName>
        <fullName evidence="1">Ornithine cyclodeaminase family protein</fullName>
    </submittedName>
</protein>
<dbReference type="PANTHER" id="PTHR13812">
    <property type="entry name" value="KETIMINE REDUCTASE MU-CRYSTALLIN"/>
    <property type="match status" value="1"/>
</dbReference>
<dbReference type="EMBL" id="JAJEKE010000004">
    <property type="protein sequence ID" value="MCQ1529206.1"/>
    <property type="molecule type" value="Genomic_DNA"/>
</dbReference>
<dbReference type="Gene3D" id="3.30.1780.10">
    <property type="entry name" value="ornithine cyclodeaminase, domain 1"/>
    <property type="match status" value="1"/>
</dbReference>
<accession>A0ABT1NFU3</accession>
<dbReference type="PIRSF" id="PIRSF001439">
    <property type="entry name" value="CryM"/>
    <property type="match status" value="1"/>
</dbReference>
<name>A0ABT1NFU3_9FIRM</name>
<dbReference type="Pfam" id="PF02423">
    <property type="entry name" value="OCD_Mu_crystall"/>
    <property type="match status" value="1"/>
</dbReference>
<proteinExistence type="predicted"/>
<dbReference type="InterPro" id="IPR036291">
    <property type="entry name" value="NAD(P)-bd_dom_sf"/>
</dbReference>